<feature type="repeat" description="ANK" evidence="1">
    <location>
        <begin position="142"/>
        <end position="174"/>
    </location>
</feature>
<dbReference type="PROSITE" id="PS50088">
    <property type="entry name" value="ANK_REPEAT"/>
    <property type="match status" value="4"/>
</dbReference>
<dbReference type="GO" id="GO:0043634">
    <property type="term" value="P:polyadenylation-dependent ncRNA catabolic process"/>
    <property type="evidence" value="ECO:0007669"/>
    <property type="project" value="TreeGrafter"/>
</dbReference>
<dbReference type="Pfam" id="PF13857">
    <property type="entry name" value="Ank_5"/>
    <property type="match status" value="1"/>
</dbReference>
<evidence type="ECO:0000313" key="4">
    <source>
        <dbReference type="EMBL" id="OMJ66141.1"/>
    </source>
</evidence>
<keyword evidence="2" id="KW-0175">Coiled coil</keyword>
<dbReference type="PROSITE" id="PS50297">
    <property type="entry name" value="ANK_REP_REGION"/>
    <property type="match status" value="3"/>
</dbReference>
<dbReference type="PANTHER" id="PTHR23092">
    <property type="entry name" value="POLY(A) RNA POLYMERASE"/>
    <property type="match status" value="1"/>
</dbReference>
<dbReference type="SMART" id="SM00248">
    <property type="entry name" value="ANK"/>
    <property type="match status" value="5"/>
</dbReference>
<dbReference type="GO" id="GO:1990817">
    <property type="term" value="F:poly(A) RNA polymerase activity"/>
    <property type="evidence" value="ECO:0007669"/>
    <property type="project" value="InterPro"/>
</dbReference>
<feature type="repeat" description="ANK" evidence="1">
    <location>
        <begin position="73"/>
        <end position="105"/>
    </location>
</feature>
<keyword evidence="5" id="KW-1185">Reference proteome</keyword>
<dbReference type="InterPro" id="IPR054708">
    <property type="entry name" value="MTPAP-like_central"/>
</dbReference>
<dbReference type="Pfam" id="PF22600">
    <property type="entry name" value="MTPAP-like_central"/>
    <property type="match status" value="1"/>
</dbReference>
<dbReference type="GO" id="GO:0031123">
    <property type="term" value="P:RNA 3'-end processing"/>
    <property type="evidence" value="ECO:0007669"/>
    <property type="project" value="TreeGrafter"/>
</dbReference>
<dbReference type="OrthoDB" id="286464at2759"/>
<accession>A0A1R2ANQ0</accession>
<dbReference type="GO" id="GO:0031499">
    <property type="term" value="C:TRAMP complex"/>
    <property type="evidence" value="ECO:0007669"/>
    <property type="project" value="TreeGrafter"/>
</dbReference>
<proteinExistence type="predicted"/>
<dbReference type="Pfam" id="PF12796">
    <property type="entry name" value="Ank_2"/>
    <property type="match status" value="1"/>
</dbReference>
<dbReference type="EMBL" id="MPUH01001808">
    <property type="protein sequence ID" value="OMJ66141.1"/>
    <property type="molecule type" value="Genomic_DNA"/>
</dbReference>
<dbReference type="Gene3D" id="1.25.40.20">
    <property type="entry name" value="Ankyrin repeat-containing domain"/>
    <property type="match status" value="2"/>
</dbReference>
<dbReference type="GO" id="GO:0005730">
    <property type="term" value="C:nucleolus"/>
    <property type="evidence" value="ECO:0007669"/>
    <property type="project" value="TreeGrafter"/>
</dbReference>
<evidence type="ECO:0000256" key="2">
    <source>
        <dbReference type="SAM" id="Coils"/>
    </source>
</evidence>
<dbReference type="Gene3D" id="1.10.1410.10">
    <property type="match status" value="1"/>
</dbReference>
<dbReference type="SUPFAM" id="SSF81631">
    <property type="entry name" value="PAP/OAS1 substrate-binding domain"/>
    <property type="match status" value="1"/>
</dbReference>
<feature type="domain" description="Poly(A) RNA polymerase mitochondrial-like central palm" evidence="3">
    <location>
        <begin position="444"/>
        <end position="550"/>
    </location>
</feature>
<dbReference type="InterPro" id="IPR002110">
    <property type="entry name" value="Ankyrin_rpt"/>
</dbReference>
<protein>
    <recommendedName>
        <fullName evidence="3">Poly(A) RNA polymerase mitochondrial-like central palm domain-containing protein</fullName>
    </recommendedName>
</protein>
<dbReference type="InterPro" id="IPR043519">
    <property type="entry name" value="NT_sf"/>
</dbReference>
<evidence type="ECO:0000256" key="1">
    <source>
        <dbReference type="PROSITE-ProRule" id="PRU00023"/>
    </source>
</evidence>
<dbReference type="SUPFAM" id="SSF81301">
    <property type="entry name" value="Nucleotidyltransferase"/>
    <property type="match status" value="1"/>
</dbReference>
<dbReference type="AlphaFoldDB" id="A0A1R2ANQ0"/>
<feature type="repeat" description="ANK" evidence="1">
    <location>
        <begin position="106"/>
        <end position="141"/>
    </location>
</feature>
<feature type="repeat" description="ANK" evidence="1">
    <location>
        <begin position="175"/>
        <end position="207"/>
    </location>
</feature>
<feature type="coiled-coil region" evidence="2">
    <location>
        <begin position="302"/>
        <end position="396"/>
    </location>
</feature>
<dbReference type="Gene3D" id="3.30.460.10">
    <property type="entry name" value="Beta Polymerase, domain 2"/>
    <property type="match status" value="1"/>
</dbReference>
<evidence type="ECO:0000259" key="3">
    <source>
        <dbReference type="Pfam" id="PF22600"/>
    </source>
</evidence>
<gene>
    <name evidence="4" type="ORF">SteCoe_37125</name>
</gene>
<dbReference type="InterPro" id="IPR036770">
    <property type="entry name" value="Ankyrin_rpt-contain_sf"/>
</dbReference>
<dbReference type="InterPro" id="IPR045862">
    <property type="entry name" value="Trf4-like"/>
</dbReference>
<keyword evidence="1" id="KW-0040">ANK repeat</keyword>
<organism evidence="4 5">
    <name type="scientific">Stentor coeruleus</name>
    <dbReference type="NCBI Taxonomy" id="5963"/>
    <lineage>
        <taxon>Eukaryota</taxon>
        <taxon>Sar</taxon>
        <taxon>Alveolata</taxon>
        <taxon>Ciliophora</taxon>
        <taxon>Postciliodesmatophora</taxon>
        <taxon>Heterotrichea</taxon>
        <taxon>Heterotrichida</taxon>
        <taxon>Stentoridae</taxon>
        <taxon>Stentor</taxon>
    </lineage>
</organism>
<sequence>MDPESNSSMLIRAASEGNYEELCEIMGSSHFDKNTINQALYSAVCKSQSASDHLRCVETLLNRTGNPNYKDSNGVSLLMIAARLGQIQLAELLINYGSSVEDKDKDNRTPLMYAVESCYGDNVDVVKFLLEKKAKVSCQDMNGNSALHRSAERGYVNSMQVLLDFGSFINAENKDKNTPLHLACKSAYDQCVELLINKKANIHLNNSQGKKPVDLCPDSIKHMFEAPQKCNSESISCSSSSHIEFTCKICKKSVAEGICRACHDVNLQYNIQTFQENHKLIENYAKEITELKSQSLDLTKSLKCKAESCQNYKKLLNEKENEYKKKDQENLAALKTHKELILKKEQEEKEQKAKAKEQEEEIDSLREQVLNLKNEKKFLISELDTLRKRLDENQKESDSNNTVKKTGKKFQISYLKPLPIPEKNNGISLKDEVIGFMQEIEKWQEEAEVVYAELTEKIRRLIKKKFPSSTVEIYGSYATKLHLPSSDIDMVVTNVEGDKREILRIIERILRNQIYVKSTNFIHQASVPVIKVRTELSSRTVQIDITINDTNHSGIKCLEFVNRLMTQNSFIKPVFIILKELLYVCNFKEPYTGGLGSYSLFLMVTSFIVKQQDFWDKSKYEYSIADFLQSTLSYYANANAYYSPITLQENQNGVQSPYFTERDSFDNYLSLTVIDPLNSMNNIGFNTHVIRLINIFRTAYFNLKRGSLCDCALPNSALYRMIYDTKENINSFV</sequence>
<dbReference type="Proteomes" id="UP000187209">
    <property type="component" value="Unassembled WGS sequence"/>
</dbReference>
<name>A0A1R2ANQ0_9CILI</name>
<dbReference type="SUPFAM" id="SSF48403">
    <property type="entry name" value="Ankyrin repeat"/>
    <property type="match status" value="1"/>
</dbReference>
<dbReference type="CDD" id="cd05402">
    <property type="entry name" value="NT_PAP_TUTase"/>
    <property type="match status" value="1"/>
</dbReference>
<dbReference type="PANTHER" id="PTHR23092:SF15">
    <property type="entry name" value="INACTIVE NON-CANONICAL POLY(A) RNA POLYMERASE PROTEIN TRF4-2-RELATED"/>
    <property type="match status" value="1"/>
</dbReference>
<dbReference type="GO" id="GO:0003729">
    <property type="term" value="F:mRNA binding"/>
    <property type="evidence" value="ECO:0007669"/>
    <property type="project" value="TreeGrafter"/>
</dbReference>
<evidence type="ECO:0000313" key="5">
    <source>
        <dbReference type="Proteomes" id="UP000187209"/>
    </source>
</evidence>
<reference evidence="4 5" key="1">
    <citation type="submission" date="2016-11" db="EMBL/GenBank/DDBJ databases">
        <title>The macronuclear genome of Stentor coeruleus: a giant cell with tiny introns.</title>
        <authorList>
            <person name="Slabodnick M."/>
            <person name="Ruby J.G."/>
            <person name="Reiff S.B."/>
            <person name="Swart E.C."/>
            <person name="Gosai S."/>
            <person name="Prabakaran S."/>
            <person name="Witkowska E."/>
            <person name="Larue G.E."/>
            <person name="Fisher S."/>
            <person name="Freeman R.M."/>
            <person name="Gunawardena J."/>
            <person name="Chu W."/>
            <person name="Stover N.A."/>
            <person name="Gregory B.D."/>
            <person name="Nowacki M."/>
            <person name="Derisi J."/>
            <person name="Roy S.W."/>
            <person name="Marshall W.F."/>
            <person name="Sood P."/>
        </authorList>
    </citation>
    <scope>NUCLEOTIDE SEQUENCE [LARGE SCALE GENOMIC DNA]</scope>
    <source>
        <strain evidence="4">WM001</strain>
    </source>
</reference>
<comment type="caution">
    <text evidence="4">The sequence shown here is derived from an EMBL/GenBank/DDBJ whole genome shotgun (WGS) entry which is preliminary data.</text>
</comment>